<keyword evidence="2" id="KW-1185">Reference proteome</keyword>
<gene>
    <name evidence="1" type="ORF">CTRU02_210604</name>
</gene>
<dbReference type="Proteomes" id="UP000805649">
    <property type="component" value="Unassembled WGS sequence"/>
</dbReference>
<name>A0ACC3YPL1_COLTU</name>
<organism evidence="1 2">
    <name type="scientific">Colletotrichum truncatum</name>
    <name type="common">Anthracnose fungus</name>
    <name type="synonym">Colletotrichum capsici</name>
    <dbReference type="NCBI Taxonomy" id="5467"/>
    <lineage>
        <taxon>Eukaryota</taxon>
        <taxon>Fungi</taxon>
        <taxon>Dikarya</taxon>
        <taxon>Ascomycota</taxon>
        <taxon>Pezizomycotina</taxon>
        <taxon>Sordariomycetes</taxon>
        <taxon>Hypocreomycetidae</taxon>
        <taxon>Glomerellales</taxon>
        <taxon>Glomerellaceae</taxon>
        <taxon>Colletotrichum</taxon>
        <taxon>Colletotrichum truncatum species complex</taxon>
    </lineage>
</organism>
<proteinExistence type="predicted"/>
<evidence type="ECO:0000313" key="1">
    <source>
        <dbReference type="EMBL" id="KAL0933805.1"/>
    </source>
</evidence>
<reference evidence="1 2" key="1">
    <citation type="journal article" date="2020" name="Phytopathology">
        <title>Genome Sequence Resources of Colletotrichum truncatum, C. plurivorum, C. musicola, and C. sojae: Four Species Pathogenic to Soybean (Glycine max).</title>
        <authorList>
            <person name="Rogerio F."/>
            <person name="Boufleur T.R."/>
            <person name="Ciampi-Guillardi M."/>
            <person name="Sukno S.A."/>
            <person name="Thon M.R."/>
            <person name="Massola Junior N.S."/>
            <person name="Baroncelli R."/>
        </authorList>
    </citation>
    <scope>NUCLEOTIDE SEQUENCE [LARGE SCALE GENOMIC DNA]</scope>
    <source>
        <strain evidence="1 2">CMES1059</strain>
    </source>
</reference>
<evidence type="ECO:0000313" key="2">
    <source>
        <dbReference type="Proteomes" id="UP000805649"/>
    </source>
</evidence>
<accession>A0ACC3YPL1</accession>
<sequence length="91" mass="10027">MVSALKLISTIYISAVLAATAAAQDKKCYCARQGEGSLESRVDVGMTTEACHDQGYMRGNACIVRADKTREDDFMRDCLEIRGLQSTVCKW</sequence>
<comment type="caution">
    <text evidence="1">The sequence shown here is derived from an EMBL/GenBank/DDBJ whole genome shotgun (WGS) entry which is preliminary data.</text>
</comment>
<dbReference type="EMBL" id="VUJX02000007">
    <property type="protein sequence ID" value="KAL0933805.1"/>
    <property type="molecule type" value="Genomic_DNA"/>
</dbReference>
<protein>
    <submittedName>
        <fullName evidence="1">Uncharacterized protein</fullName>
    </submittedName>
</protein>